<dbReference type="AlphaFoldDB" id="A0A7V8FRR1"/>
<evidence type="ECO:0000313" key="2">
    <source>
        <dbReference type="EMBL" id="KAF1023513.1"/>
    </source>
</evidence>
<accession>A0A7V8FRR1</accession>
<dbReference type="GO" id="GO:0004131">
    <property type="term" value="F:cytosine deaminase activity"/>
    <property type="evidence" value="ECO:0007669"/>
    <property type="project" value="TreeGrafter"/>
</dbReference>
<dbReference type="Gene3D" id="3.20.20.140">
    <property type="entry name" value="Metal-dependent hydrolases"/>
    <property type="match status" value="1"/>
</dbReference>
<organism evidence="2 3">
    <name type="scientific">Paracidovorax wautersii</name>
    <dbReference type="NCBI Taxonomy" id="1177982"/>
    <lineage>
        <taxon>Bacteria</taxon>
        <taxon>Pseudomonadati</taxon>
        <taxon>Pseudomonadota</taxon>
        <taxon>Betaproteobacteria</taxon>
        <taxon>Burkholderiales</taxon>
        <taxon>Comamonadaceae</taxon>
        <taxon>Paracidovorax</taxon>
    </lineage>
</organism>
<proteinExistence type="predicted"/>
<name>A0A7V8FRR1_9BURK</name>
<dbReference type="Gene3D" id="2.30.40.10">
    <property type="entry name" value="Urease, subunit C, domain 1"/>
    <property type="match status" value="1"/>
</dbReference>
<sequence length="387" mass="41773">MQGTKIASLDVHHTPSRASAGTHDWHLAGALALPCFVDAHTHLDKAYTLPRMGAVRPGLLGAIEALSADRATWTAEDIRARATRGLRAAWRAGTRRLRTHVDWDGPQAPPLAWHVLAEMAQAWRGHLDVDQVSLIKLPGFDSREQADALARQVALTGPRAVLGAFVHSSNWRESALRHLLLAAQRWNLDVDLHVDEELDPRACGLATAARIVREIGFANRLVCGHACALAAQDEDTALRTLDAVSGLPITLVALPATNLLLQDAATGRTPRQRGLTLVHEARARGIPVLLASDNVQDPFCRLGSFDPLDTMAVGTLAGHLDSPFDRWSDSLCRGDWLERTAAAPPTLVGQPADLVVFSQADAWSWPAGGTSRTVLRGGRRQALETPA</sequence>
<dbReference type="InterPro" id="IPR052349">
    <property type="entry name" value="Metallo-hydrolase_Enzymes"/>
</dbReference>
<dbReference type="PANTHER" id="PTHR32027:SF0">
    <property type="entry name" value="CYTOSINE DEAMINASE"/>
    <property type="match status" value="1"/>
</dbReference>
<evidence type="ECO:0000259" key="1">
    <source>
        <dbReference type="Pfam" id="PF07969"/>
    </source>
</evidence>
<dbReference type="EMBL" id="WNDQ01000004">
    <property type="protein sequence ID" value="KAF1023513.1"/>
    <property type="molecule type" value="Genomic_DNA"/>
</dbReference>
<gene>
    <name evidence="2" type="primary">codAch2</name>
    <name evidence="2" type="ORF">GAK30_00464</name>
</gene>
<dbReference type="GO" id="GO:0006209">
    <property type="term" value="P:cytosine catabolic process"/>
    <property type="evidence" value="ECO:0007669"/>
    <property type="project" value="TreeGrafter"/>
</dbReference>
<protein>
    <submittedName>
        <fullName evidence="2">Pterin deaminase</fullName>
    </submittedName>
</protein>
<dbReference type="InterPro" id="IPR013108">
    <property type="entry name" value="Amidohydro_3"/>
</dbReference>
<dbReference type="Pfam" id="PF07969">
    <property type="entry name" value="Amidohydro_3"/>
    <property type="match status" value="1"/>
</dbReference>
<dbReference type="InterPro" id="IPR011059">
    <property type="entry name" value="Metal-dep_hydrolase_composite"/>
</dbReference>
<reference evidence="3" key="1">
    <citation type="journal article" date="2020" name="MBio">
        <title>Horizontal gene transfer to a defensive symbiont with a reduced genome amongst a multipartite beetle microbiome.</title>
        <authorList>
            <person name="Waterworth S.C."/>
            <person name="Florez L.V."/>
            <person name="Rees E.R."/>
            <person name="Hertweck C."/>
            <person name="Kaltenpoth M."/>
            <person name="Kwan J.C."/>
        </authorList>
    </citation>
    <scope>NUCLEOTIDE SEQUENCE [LARGE SCALE GENOMIC DNA]</scope>
</reference>
<dbReference type="PANTHER" id="PTHR32027">
    <property type="entry name" value="CYTOSINE DEAMINASE"/>
    <property type="match status" value="1"/>
</dbReference>
<evidence type="ECO:0000313" key="3">
    <source>
        <dbReference type="Proteomes" id="UP000461670"/>
    </source>
</evidence>
<dbReference type="Proteomes" id="UP000461670">
    <property type="component" value="Unassembled WGS sequence"/>
</dbReference>
<dbReference type="SUPFAM" id="SSF51556">
    <property type="entry name" value="Metallo-dependent hydrolases"/>
    <property type="match status" value="1"/>
</dbReference>
<dbReference type="InterPro" id="IPR032466">
    <property type="entry name" value="Metal_Hydrolase"/>
</dbReference>
<dbReference type="GO" id="GO:0035888">
    <property type="term" value="F:isoguanine deaminase activity"/>
    <property type="evidence" value="ECO:0007669"/>
    <property type="project" value="TreeGrafter"/>
</dbReference>
<feature type="domain" description="Amidohydrolase 3" evidence="1">
    <location>
        <begin position="50"/>
        <end position="314"/>
    </location>
</feature>
<comment type="caution">
    <text evidence="2">The sequence shown here is derived from an EMBL/GenBank/DDBJ whole genome shotgun (WGS) entry which is preliminary data.</text>
</comment>